<name>A0ABV1DKC7_9FIRM</name>
<proteinExistence type="predicted"/>
<keyword evidence="4" id="KW-1185">Reference proteome</keyword>
<dbReference type="InterPro" id="IPR001387">
    <property type="entry name" value="Cro/C1-type_HTH"/>
</dbReference>
<organism evidence="3 4">
    <name type="scientific">Blautia caccae</name>
    <dbReference type="NCBI Taxonomy" id="3133175"/>
    <lineage>
        <taxon>Bacteria</taxon>
        <taxon>Bacillati</taxon>
        <taxon>Bacillota</taxon>
        <taxon>Clostridia</taxon>
        <taxon>Lachnospirales</taxon>
        <taxon>Lachnospiraceae</taxon>
        <taxon>Blautia</taxon>
    </lineage>
</organism>
<gene>
    <name evidence="3" type="ORF">WMO65_07435</name>
</gene>
<feature type="domain" description="HTH cro/C1-type" evidence="2">
    <location>
        <begin position="7"/>
        <end position="61"/>
    </location>
</feature>
<keyword evidence="1" id="KW-0238">DNA-binding</keyword>
<protein>
    <submittedName>
        <fullName evidence="3">Helix-turn-helix transcriptional regulator</fullName>
    </submittedName>
</protein>
<evidence type="ECO:0000313" key="4">
    <source>
        <dbReference type="Proteomes" id="UP001457898"/>
    </source>
</evidence>
<dbReference type="PANTHER" id="PTHR46797">
    <property type="entry name" value="HTH-TYPE TRANSCRIPTIONAL REGULATOR"/>
    <property type="match status" value="1"/>
</dbReference>
<dbReference type="Proteomes" id="UP001457898">
    <property type="component" value="Unassembled WGS sequence"/>
</dbReference>
<evidence type="ECO:0000313" key="3">
    <source>
        <dbReference type="EMBL" id="MEQ2430835.1"/>
    </source>
</evidence>
<accession>A0ABV1DKC7</accession>
<dbReference type="PROSITE" id="PS50943">
    <property type="entry name" value="HTH_CROC1"/>
    <property type="match status" value="1"/>
</dbReference>
<dbReference type="SMART" id="SM00530">
    <property type="entry name" value="HTH_XRE"/>
    <property type="match status" value="1"/>
</dbReference>
<dbReference type="Pfam" id="PF01381">
    <property type="entry name" value="HTH_3"/>
    <property type="match status" value="1"/>
</dbReference>
<dbReference type="RefSeq" id="WP_148392946.1">
    <property type="nucleotide sequence ID" value="NZ_JBBMFP010000005.1"/>
</dbReference>
<dbReference type="SUPFAM" id="SSF47413">
    <property type="entry name" value="lambda repressor-like DNA-binding domains"/>
    <property type="match status" value="1"/>
</dbReference>
<dbReference type="InterPro" id="IPR050807">
    <property type="entry name" value="TransReg_Diox_bact_type"/>
</dbReference>
<dbReference type="CDD" id="cd00093">
    <property type="entry name" value="HTH_XRE"/>
    <property type="match status" value="1"/>
</dbReference>
<reference evidence="3 4" key="1">
    <citation type="submission" date="2024-03" db="EMBL/GenBank/DDBJ databases">
        <title>Human intestinal bacterial collection.</title>
        <authorList>
            <person name="Pauvert C."/>
            <person name="Hitch T.C.A."/>
            <person name="Clavel T."/>
        </authorList>
    </citation>
    <scope>NUCLEOTIDE SEQUENCE [LARGE SCALE GENOMIC DNA]</scope>
    <source>
        <strain evidence="3 4">CLA-SR-H028</strain>
    </source>
</reference>
<dbReference type="InterPro" id="IPR010982">
    <property type="entry name" value="Lambda_DNA-bd_dom_sf"/>
</dbReference>
<sequence length="133" mass="15142">MDTGKRIKEIRKANGLTQKELSEKLGTSQQNLAQYENGKRQPKFETLRRIAKALDVGLDEFMSDTELSLFEGMADLYLHSSNDIKDISPCEAGSIQERYLMEAFRALNREGQNKVADYADDLLGNPKYHRKNA</sequence>
<evidence type="ECO:0000256" key="1">
    <source>
        <dbReference type="ARBA" id="ARBA00023125"/>
    </source>
</evidence>
<dbReference type="EMBL" id="JBBMFP010000005">
    <property type="protein sequence ID" value="MEQ2430835.1"/>
    <property type="molecule type" value="Genomic_DNA"/>
</dbReference>
<dbReference type="Gene3D" id="1.10.260.40">
    <property type="entry name" value="lambda repressor-like DNA-binding domains"/>
    <property type="match status" value="1"/>
</dbReference>
<dbReference type="PANTHER" id="PTHR46797:SF1">
    <property type="entry name" value="METHYLPHOSPHONATE SYNTHASE"/>
    <property type="match status" value="1"/>
</dbReference>
<comment type="caution">
    <text evidence="3">The sequence shown here is derived from an EMBL/GenBank/DDBJ whole genome shotgun (WGS) entry which is preliminary data.</text>
</comment>
<evidence type="ECO:0000259" key="2">
    <source>
        <dbReference type="PROSITE" id="PS50943"/>
    </source>
</evidence>